<sequence>MVTKELDRLNLSNQSISEEDIEENIEPSFLPKKKYRMYPSFQLNLDLTNKGSDEEEFEEIDEELNDKL</sequence>
<evidence type="ECO:0000313" key="1">
    <source>
        <dbReference type="EMBL" id="CAG8770220.1"/>
    </source>
</evidence>
<dbReference type="Proteomes" id="UP000789702">
    <property type="component" value="Unassembled WGS sequence"/>
</dbReference>
<feature type="non-terminal residue" evidence="1">
    <location>
        <position position="68"/>
    </location>
</feature>
<keyword evidence="2" id="KW-1185">Reference proteome</keyword>
<comment type="caution">
    <text evidence="1">The sequence shown here is derived from an EMBL/GenBank/DDBJ whole genome shotgun (WGS) entry which is preliminary data.</text>
</comment>
<evidence type="ECO:0000313" key="2">
    <source>
        <dbReference type="Proteomes" id="UP000789702"/>
    </source>
</evidence>
<name>A0ACA9QZB8_9GLOM</name>
<dbReference type="EMBL" id="CAJVPU010056358">
    <property type="protein sequence ID" value="CAG8770220.1"/>
    <property type="molecule type" value="Genomic_DNA"/>
</dbReference>
<accession>A0ACA9QZB8</accession>
<gene>
    <name evidence="1" type="ORF">DHETER_LOCUS15783</name>
</gene>
<protein>
    <submittedName>
        <fullName evidence="1">17135_t:CDS:1</fullName>
    </submittedName>
</protein>
<reference evidence="1" key="1">
    <citation type="submission" date="2021-06" db="EMBL/GenBank/DDBJ databases">
        <authorList>
            <person name="Kallberg Y."/>
            <person name="Tangrot J."/>
            <person name="Rosling A."/>
        </authorList>
    </citation>
    <scope>NUCLEOTIDE SEQUENCE</scope>
    <source>
        <strain evidence="1">IL203A</strain>
    </source>
</reference>
<organism evidence="1 2">
    <name type="scientific">Dentiscutata heterogama</name>
    <dbReference type="NCBI Taxonomy" id="1316150"/>
    <lineage>
        <taxon>Eukaryota</taxon>
        <taxon>Fungi</taxon>
        <taxon>Fungi incertae sedis</taxon>
        <taxon>Mucoromycota</taxon>
        <taxon>Glomeromycotina</taxon>
        <taxon>Glomeromycetes</taxon>
        <taxon>Diversisporales</taxon>
        <taxon>Gigasporaceae</taxon>
        <taxon>Dentiscutata</taxon>
    </lineage>
</organism>
<proteinExistence type="predicted"/>